<name>A0A1X0VDS6_LEUPS</name>
<dbReference type="GO" id="GO:0016020">
    <property type="term" value="C:membrane"/>
    <property type="evidence" value="ECO:0007669"/>
    <property type="project" value="TreeGrafter"/>
</dbReference>
<reference evidence="3 4" key="1">
    <citation type="journal article" date="2017" name="Front. Microbiol.">
        <title>Genomic Characterization of Dairy Associated Leuconostoc Species and Diversity of Leuconostocs in Undefined Mixed Mesophilic Starter Cultures.</title>
        <authorList>
            <person name="Frantzen C.A."/>
            <person name="Kot W."/>
            <person name="Pedersen T.B."/>
            <person name="Ardo Y.M."/>
            <person name="Broadbent J.R."/>
            <person name="Neve H."/>
            <person name="Hansen L.H."/>
            <person name="Dal Bello F."/>
            <person name="Ostlie H.M."/>
            <person name="Kleppen H.P."/>
            <person name="Vogensen F.K."/>
            <person name="Holo H."/>
        </authorList>
    </citation>
    <scope>NUCLEOTIDE SEQUENCE [LARGE SCALE GENOMIC DNA]</scope>
    <source>
        <strain evidence="3 4">LMGCF08</strain>
    </source>
</reference>
<accession>A0A1X0VDS6</accession>
<dbReference type="Gene3D" id="3.40.50.1820">
    <property type="entry name" value="alpha/beta hydrolase"/>
    <property type="match status" value="1"/>
</dbReference>
<evidence type="ECO:0000313" key="3">
    <source>
        <dbReference type="EMBL" id="ORI97850.1"/>
    </source>
</evidence>
<evidence type="ECO:0000259" key="2">
    <source>
        <dbReference type="Pfam" id="PF00561"/>
    </source>
</evidence>
<dbReference type="GO" id="GO:0016787">
    <property type="term" value="F:hydrolase activity"/>
    <property type="evidence" value="ECO:0007669"/>
    <property type="project" value="UniProtKB-KW"/>
</dbReference>
<keyword evidence="1 3" id="KW-0378">Hydrolase</keyword>
<dbReference type="eggNOG" id="COG2267">
    <property type="taxonomic scope" value="Bacteria"/>
</dbReference>
<dbReference type="STRING" id="33968.BMS77_04970"/>
<sequence>MKTHVLTMPDGTKIVYDEYGNDTLTTVLLLHGNGSSARYFKRQLPIYAAHLHVIAIDSRGHGRSNNTQPDIKITDLISDIEQIRTTLHLDKVVILGYSDGANIAMKYAIQYPQHVARLVLNAPNLTSEGVYKILWWGDNVAQVATAAMAPVSAYAKRRHQQLHVMSEPLNITCQQLADLAIPTLIVIGEFDLVKRRHIEHIAEIMPHAQVMILKGHGHFVTYTNPRKFAQLVAPFLIGGNDAKI</sequence>
<dbReference type="InterPro" id="IPR050266">
    <property type="entry name" value="AB_hydrolase_sf"/>
</dbReference>
<protein>
    <submittedName>
        <fullName evidence="3">Alpha/beta hydrolase</fullName>
    </submittedName>
</protein>
<dbReference type="PANTHER" id="PTHR43798">
    <property type="entry name" value="MONOACYLGLYCEROL LIPASE"/>
    <property type="match status" value="1"/>
</dbReference>
<dbReference type="AlphaFoldDB" id="A0A1X0VDS6"/>
<comment type="caution">
    <text evidence="3">The sequence shown here is derived from an EMBL/GenBank/DDBJ whole genome shotgun (WGS) entry which is preliminary data.</text>
</comment>
<dbReference type="Proteomes" id="UP000192288">
    <property type="component" value="Unassembled WGS sequence"/>
</dbReference>
<gene>
    <name evidence="3" type="ORF">BMR96_05005</name>
</gene>
<dbReference type="Pfam" id="PF00561">
    <property type="entry name" value="Abhydrolase_1"/>
    <property type="match status" value="1"/>
</dbReference>
<dbReference type="SUPFAM" id="SSF53474">
    <property type="entry name" value="alpha/beta-Hydrolases"/>
    <property type="match status" value="1"/>
</dbReference>
<feature type="domain" description="AB hydrolase-1" evidence="2">
    <location>
        <begin position="26"/>
        <end position="150"/>
    </location>
</feature>
<dbReference type="EMBL" id="MPLS01000013">
    <property type="protein sequence ID" value="ORI97850.1"/>
    <property type="molecule type" value="Genomic_DNA"/>
</dbReference>
<organism evidence="3 4">
    <name type="scientific">Leuconostoc pseudomesenteroides</name>
    <dbReference type="NCBI Taxonomy" id="33968"/>
    <lineage>
        <taxon>Bacteria</taxon>
        <taxon>Bacillati</taxon>
        <taxon>Bacillota</taxon>
        <taxon>Bacilli</taxon>
        <taxon>Lactobacillales</taxon>
        <taxon>Lactobacillaceae</taxon>
        <taxon>Leuconostoc</taxon>
    </lineage>
</organism>
<dbReference type="PRINTS" id="PR00111">
    <property type="entry name" value="ABHYDROLASE"/>
</dbReference>
<dbReference type="PANTHER" id="PTHR43798:SF31">
    <property type="entry name" value="AB HYDROLASE SUPERFAMILY PROTEIN YCLE"/>
    <property type="match status" value="1"/>
</dbReference>
<dbReference type="RefSeq" id="WP_004911431.1">
    <property type="nucleotide sequence ID" value="NZ_MPLS01000013.1"/>
</dbReference>
<evidence type="ECO:0000256" key="1">
    <source>
        <dbReference type="ARBA" id="ARBA00022801"/>
    </source>
</evidence>
<dbReference type="InterPro" id="IPR029058">
    <property type="entry name" value="AB_hydrolase_fold"/>
</dbReference>
<evidence type="ECO:0000313" key="4">
    <source>
        <dbReference type="Proteomes" id="UP000192288"/>
    </source>
</evidence>
<proteinExistence type="predicted"/>
<dbReference type="InterPro" id="IPR000073">
    <property type="entry name" value="AB_hydrolase_1"/>
</dbReference>